<evidence type="ECO:0000313" key="4">
    <source>
        <dbReference type="Proteomes" id="UP000192796"/>
    </source>
</evidence>
<dbReference type="AlphaFoldDB" id="A0A1V9FPY4"/>
<reference evidence="3 4" key="1">
    <citation type="submission" date="2016-03" db="EMBL/GenBank/DDBJ databases">
        <title>Niastella vici sp. nov., isolated from farmland soil.</title>
        <authorList>
            <person name="Chen L."/>
            <person name="Wang D."/>
            <person name="Yang S."/>
            <person name="Wang G."/>
        </authorList>
    </citation>
    <scope>NUCLEOTIDE SEQUENCE [LARGE SCALE GENOMIC DNA]</scope>
    <source>
        <strain evidence="3 4">DJ57</strain>
    </source>
</reference>
<dbReference type="NCBIfam" id="TIGR01409">
    <property type="entry name" value="TAT_signal_seq"/>
    <property type="match status" value="1"/>
</dbReference>
<dbReference type="InterPro" id="IPR052516">
    <property type="entry name" value="N-heterocyclic_Hydroxylase"/>
</dbReference>
<accession>A0A1V9FPY4</accession>
<dbReference type="InterPro" id="IPR008274">
    <property type="entry name" value="AldOxase/xan_DH_MoCoBD1"/>
</dbReference>
<dbReference type="InterPro" id="IPR000674">
    <property type="entry name" value="Ald_Oxase/Xan_DH_a/b"/>
</dbReference>
<dbReference type="PANTHER" id="PTHR47495:SF3">
    <property type="entry name" value="BLR6219 PROTEIN"/>
    <property type="match status" value="1"/>
</dbReference>
<evidence type="ECO:0000259" key="2">
    <source>
        <dbReference type="SMART" id="SM01008"/>
    </source>
</evidence>
<dbReference type="Proteomes" id="UP000192796">
    <property type="component" value="Unassembled WGS sequence"/>
</dbReference>
<keyword evidence="1" id="KW-1133">Transmembrane helix</keyword>
<dbReference type="OrthoDB" id="9767994at2"/>
<feature type="domain" description="Aldehyde oxidase/xanthine dehydrogenase a/b hammerhead" evidence="2">
    <location>
        <begin position="211"/>
        <end position="297"/>
    </location>
</feature>
<dbReference type="Pfam" id="PF02738">
    <property type="entry name" value="MoCoBD_1"/>
    <property type="match status" value="1"/>
</dbReference>
<feature type="transmembrane region" description="Helical" evidence="1">
    <location>
        <begin position="12"/>
        <end position="31"/>
    </location>
</feature>
<proteinExistence type="predicted"/>
<dbReference type="SMART" id="SM01008">
    <property type="entry name" value="Ald_Xan_dh_C"/>
    <property type="match status" value="1"/>
</dbReference>
<dbReference type="GO" id="GO:0016491">
    <property type="term" value="F:oxidoreductase activity"/>
    <property type="evidence" value="ECO:0007669"/>
    <property type="project" value="InterPro"/>
</dbReference>
<gene>
    <name evidence="3" type="ORF">A3860_33970</name>
</gene>
<dbReference type="RefSeq" id="WP_081153355.1">
    <property type="nucleotide sequence ID" value="NZ_LVYD01000064.1"/>
</dbReference>
<dbReference type="PIRSF" id="PIRSF036389">
    <property type="entry name" value="IOR_B"/>
    <property type="match status" value="1"/>
</dbReference>
<keyword evidence="1" id="KW-0812">Transmembrane</keyword>
<dbReference type="InterPro" id="IPR037165">
    <property type="entry name" value="AldOxase/xan_DH_Mopterin-bd_sf"/>
</dbReference>
<protein>
    <submittedName>
        <fullName evidence="3">Xanthine dehydrogenase</fullName>
    </submittedName>
</protein>
<keyword evidence="4" id="KW-1185">Reference proteome</keyword>
<dbReference type="Gene3D" id="3.90.1170.50">
    <property type="entry name" value="Aldehyde oxidase/xanthine dehydrogenase, a/b hammerhead"/>
    <property type="match status" value="1"/>
</dbReference>
<dbReference type="InterPro" id="IPR046867">
    <property type="entry name" value="AldOxase/xan_DH_MoCoBD2"/>
</dbReference>
<organism evidence="3 4">
    <name type="scientific">Niastella vici</name>
    <dbReference type="NCBI Taxonomy" id="1703345"/>
    <lineage>
        <taxon>Bacteria</taxon>
        <taxon>Pseudomonadati</taxon>
        <taxon>Bacteroidota</taxon>
        <taxon>Chitinophagia</taxon>
        <taxon>Chitinophagales</taxon>
        <taxon>Chitinophagaceae</taxon>
        <taxon>Niastella</taxon>
    </lineage>
</organism>
<dbReference type="SUPFAM" id="SSF56003">
    <property type="entry name" value="Molybdenum cofactor-binding domain"/>
    <property type="match status" value="2"/>
</dbReference>
<evidence type="ECO:0000313" key="3">
    <source>
        <dbReference type="EMBL" id="OQP60388.1"/>
    </source>
</evidence>
<dbReference type="EMBL" id="LVYD01000064">
    <property type="protein sequence ID" value="OQP60388.1"/>
    <property type="molecule type" value="Genomic_DNA"/>
</dbReference>
<name>A0A1V9FPY4_9BACT</name>
<dbReference type="PANTHER" id="PTHR47495">
    <property type="entry name" value="ALDEHYDE DEHYDROGENASE"/>
    <property type="match status" value="1"/>
</dbReference>
<keyword evidence="1" id="KW-0472">Membrane</keyword>
<dbReference type="Gene3D" id="3.30.365.10">
    <property type="entry name" value="Aldehyde oxidase/xanthine dehydrogenase, molybdopterin binding domain"/>
    <property type="match status" value="4"/>
</dbReference>
<dbReference type="InterPro" id="IPR019546">
    <property type="entry name" value="TAT_signal_bac_arc"/>
</dbReference>
<dbReference type="PROSITE" id="PS51318">
    <property type="entry name" value="TAT"/>
    <property type="match status" value="1"/>
</dbReference>
<dbReference type="InterPro" id="IPR012368">
    <property type="entry name" value="OxRdtase_Mopterin-bd_su_IorB"/>
</dbReference>
<dbReference type="InterPro" id="IPR006311">
    <property type="entry name" value="TAT_signal"/>
</dbReference>
<comment type="caution">
    <text evidence="3">The sequence shown here is derived from an EMBL/GenBank/DDBJ whole genome shotgun (WGS) entry which is preliminary data.</text>
</comment>
<evidence type="ECO:0000256" key="1">
    <source>
        <dbReference type="SAM" id="Phobius"/>
    </source>
</evidence>
<dbReference type="Pfam" id="PF20256">
    <property type="entry name" value="MoCoBD_2"/>
    <property type="match status" value="2"/>
</dbReference>
<sequence>MPTANSINRRAFLKLSGFTGAALTIGFYFPALAEEGVAIVTAETADTLGIALNAFISIDKTGKVSILNHRSEMGQGSFQAVPQMIAEELEVSLDQVSISFAPGHQNKYGSQITGGSSTVRGAYKHLLRTGATAREMLVEAAAKKWNVPATECYAKNGEVIHRPSSKKLGYGELVEEASKITPPKNVPLKERKDYTIIGQPLPRQDTPLKVNGKAEFGIDKKLPGLLYAVVERSPHFLGKIKSYDDSAVKAMPGVKYVIKVQMPVFDTTREGIAIIADNTWAAMQARKALKVEWDTSGFEHLDTTGLYNRMKEDLKKPGLSQRTGGNFEAAYGKAAKKLEAVYETPYEAHACMEPLNCTAYVQNDKCEIWGPIQGPDWIQRDLADRLNMPIDNITVHMTFLGGGFGRKAFTDYTAEAALISKEIKAPVQVVWTREDDMTQGPFRPGAVYECKAGLNNGRITAYQTKMAAQNMDHQWPHADKTSFNNSTTEGLAEAFINGIDHYSFCDVPTESPVPVMWWRSVYSSTNGFAYESFMDELAVAAEKDPLDFRRQHLREERYGALIDMLEEKTGWKSRGKSSGWGVAITECFKSVVGEAVKVSRNAAGRLTIDRIVAVMDCGWYVNPDIIKAQVEGSIVMALGAATIHETHFTDGKAVETNFHQYQMPRINDVPEIEVYIMENEEKPGGVGEPGLPPFAPALCNAIFDLTGKRIRKLPFNMNEI</sequence>
<dbReference type="STRING" id="1703345.A3860_33970"/>